<dbReference type="PANTHER" id="PTHR12893">
    <property type="entry name" value="GOLGI REASSEMBLY STACKING PROTEIN GRASP"/>
    <property type="match status" value="1"/>
</dbReference>
<feature type="region of interest" description="Disordered" evidence="6">
    <location>
        <begin position="1"/>
        <end position="20"/>
    </location>
</feature>
<feature type="domain" description="PDZ GRASP-type" evidence="7">
    <location>
        <begin position="108"/>
        <end position="197"/>
    </location>
</feature>
<dbReference type="PROSITE" id="PS51865">
    <property type="entry name" value="PDZ_GRASP"/>
    <property type="match status" value="2"/>
</dbReference>
<dbReference type="InParanoid" id="F4NVL6"/>
<evidence type="ECO:0000256" key="5">
    <source>
        <dbReference type="PIRSR" id="PIRSR607583-1"/>
    </source>
</evidence>
<protein>
    <recommendedName>
        <fullName evidence="7">PDZ GRASP-type domain-containing protein</fullName>
    </recommendedName>
</protein>
<feature type="compositionally biased region" description="Basic and acidic residues" evidence="6">
    <location>
        <begin position="236"/>
        <end position="299"/>
    </location>
</feature>
<proteinExistence type="predicted"/>
<sequence length="350" mass="39994">MGSGQSTDDQDMSGETHGYHVVPNSPASKAGLEIFFDYITHVNGLRLDREPIVLASQLRSNIGKPVNLVVYSSKTLGARNVTVVPEKNDYGILGCSVRFCDFGDVHDHIWHIIEVHANSPAEIAGLREKSDYIIGTPNTTLEEKDDFYNLVKKHANIPLQLYVYNSDSDSIREVLIVPNNDWDGEGLLGCDVGYGRLHRIAAENLHHTTDDHEHGHHEHEHHGHEHKHHNHHGHEHGHEHHDHQEHKHHDHQEHKHHDHQEHSSSKDSKPKHVDSNQHAEHDHSENHHEHDHADPCMHDVCDSHDHNMITDTSLKQDQQSQSHETAEEFDEKSITELHHLLQAVELQTYP</sequence>
<dbReference type="GO" id="GO:0046872">
    <property type="term" value="F:metal ion binding"/>
    <property type="evidence" value="ECO:0007669"/>
    <property type="project" value="UniProtKB-KW"/>
</dbReference>
<dbReference type="InterPro" id="IPR024958">
    <property type="entry name" value="GRASP_PDZ"/>
</dbReference>
<name>F4NVL6_BATDJ</name>
<accession>F4NVL6</accession>
<dbReference type="InterPro" id="IPR036034">
    <property type="entry name" value="PDZ_sf"/>
</dbReference>
<reference evidence="8 9" key="1">
    <citation type="submission" date="2009-12" db="EMBL/GenBank/DDBJ databases">
        <title>The draft genome of Batrachochytrium dendrobatidis.</title>
        <authorList>
            <consortium name="US DOE Joint Genome Institute (JGI-PGF)"/>
            <person name="Kuo A."/>
            <person name="Salamov A."/>
            <person name="Schmutz J."/>
            <person name="Lucas S."/>
            <person name="Pitluck S."/>
            <person name="Rosenblum E."/>
            <person name="Stajich J."/>
            <person name="Eisen M."/>
            <person name="Grigoriev I.V."/>
        </authorList>
    </citation>
    <scope>NUCLEOTIDE SEQUENCE [LARGE SCALE GENOMIC DNA]</scope>
    <source>
        <strain evidence="9">JAM81 / FGSC 10211</strain>
    </source>
</reference>
<keyword evidence="4" id="KW-0472">Membrane</keyword>
<evidence type="ECO:0000256" key="4">
    <source>
        <dbReference type="ARBA" id="ARBA00023136"/>
    </source>
</evidence>
<dbReference type="STRING" id="684364.F4NVL6"/>
<feature type="compositionally biased region" description="Basic and acidic residues" evidence="6">
    <location>
        <begin position="210"/>
        <end position="223"/>
    </location>
</feature>
<keyword evidence="9" id="KW-1185">Reference proteome</keyword>
<evidence type="ECO:0000313" key="9">
    <source>
        <dbReference type="Proteomes" id="UP000007241"/>
    </source>
</evidence>
<organism evidence="8 9">
    <name type="scientific">Batrachochytrium dendrobatidis (strain JAM81 / FGSC 10211)</name>
    <name type="common">Frog chytrid fungus</name>
    <dbReference type="NCBI Taxonomy" id="684364"/>
    <lineage>
        <taxon>Eukaryota</taxon>
        <taxon>Fungi</taxon>
        <taxon>Fungi incertae sedis</taxon>
        <taxon>Chytridiomycota</taxon>
        <taxon>Chytridiomycota incertae sedis</taxon>
        <taxon>Chytridiomycetes</taxon>
        <taxon>Rhizophydiales</taxon>
        <taxon>Rhizophydiales incertae sedis</taxon>
        <taxon>Batrachochytrium</taxon>
    </lineage>
</organism>
<evidence type="ECO:0000256" key="6">
    <source>
        <dbReference type="SAM" id="MobiDB-lite"/>
    </source>
</evidence>
<feature type="domain" description="PDZ GRASP-type" evidence="7">
    <location>
        <begin position="14"/>
        <end position="102"/>
    </location>
</feature>
<dbReference type="SUPFAM" id="SSF50156">
    <property type="entry name" value="PDZ domain-like"/>
    <property type="match status" value="2"/>
</dbReference>
<dbReference type="OMA" id="WIADISP"/>
<keyword evidence="5" id="KW-0862">Zinc</keyword>
<dbReference type="AlphaFoldDB" id="F4NVL6"/>
<dbReference type="PANTHER" id="PTHR12893:SF0">
    <property type="entry name" value="GRASP65"/>
    <property type="match status" value="1"/>
</dbReference>
<keyword evidence="3" id="KW-0333">Golgi apparatus</keyword>
<comment type="subcellular location">
    <subcellularLocation>
        <location evidence="1">Golgi apparatus membrane</location>
    </subcellularLocation>
</comment>
<feature type="compositionally biased region" description="Basic residues" evidence="6">
    <location>
        <begin position="224"/>
        <end position="235"/>
    </location>
</feature>
<dbReference type="FunCoup" id="F4NVL6">
    <property type="interactions" value="209"/>
</dbReference>
<evidence type="ECO:0000256" key="1">
    <source>
        <dbReference type="ARBA" id="ARBA00004394"/>
    </source>
</evidence>
<evidence type="ECO:0000256" key="2">
    <source>
        <dbReference type="ARBA" id="ARBA00022737"/>
    </source>
</evidence>
<dbReference type="HOGENOM" id="CLU_025095_5_0_1"/>
<keyword evidence="5" id="KW-0479">Metal-binding</keyword>
<dbReference type="RefSeq" id="XP_006676336.1">
    <property type="nucleotide sequence ID" value="XM_006676273.1"/>
</dbReference>
<evidence type="ECO:0000256" key="3">
    <source>
        <dbReference type="ARBA" id="ARBA00023034"/>
    </source>
</evidence>
<feature type="region of interest" description="Disordered" evidence="6">
    <location>
        <begin position="210"/>
        <end position="299"/>
    </location>
</feature>
<dbReference type="Pfam" id="PF04495">
    <property type="entry name" value="GRASP55_65"/>
    <property type="match status" value="1"/>
</dbReference>
<keyword evidence="2" id="KW-0677">Repeat</keyword>
<dbReference type="GO" id="GO:0000139">
    <property type="term" value="C:Golgi membrane"/>
    <property type="evidence" value="ECO:0007669"/>
    <property type="project" value="UniProtKB-SubCell"/>
</dbReference>
<dbReference type="Gene3D" id="2.30.42.10">
    <property type="match status" value="2"/>
</dbReference>
<dbReference type="FunFam" id="2.30.42.10:FF:000026">
    <property type="entry name" value="Golgi reassembly stacking protein 2"/>
    <property type="match status" value="1"/>
</dbReference>
<dbReference type="InterPro" id="IPR007583">
    <property type="entry name" value="GRASP55_65"/>
</dbReference>
<dbReference type="OrthoDB" id="3318at2759"/>
<dbReference type="GeneID" id="18241863"/>
<dbReference type="GO" id="GO:0007030">
    <property type="term" value="P:Golgi organization"/>
    <property type="evidence" value="ECO:0000318"/>
    <property type="project" value="GO_Central"/>
</dbReference>
<gene>
    <name evidence="8" type="ORF">BATDEDRAFT_84837</name>
</gene>
<dbReference type="EMBL" id="GL882879">
    <property type="protein sequence ID" value="EGF84110.1"/>
    <property type="molecule type" value="Genomic_DNA"/>
</dbReference>
<evidence type="ECO:0000313" key="8">
    <source>
        <dbReference type="EMBL" id="EGF84110.1"/>
    </source>
</evidence>
<dbReference type="Proteomes" id="UP000007241">
    <property type="component" value="Unassembled WGS sequence"/>
</dbReference>
<feature type="binding site" evidence="5">
    <location>
        <position position="20"/>
    </location>
    <ligand>
        <name>Zn(2+)</name>
        <dbReference type="ChEBI" id="CHEBI:29105"/>
    </ligand>
</feature>
<feature type="binding site" evidence="5">
    <location>
        <position position="100"/>
    </location>
    <ligand>
        <name>Zn(2+)</name>
        <dbReference type="ChEBI" id="CHEBI:29105"/>
    </ligand>
</feature>
<dbReference type="GO" id="GO:0005794">
    <property type="term" value="C:Golgi apparatus"/>
    <property type="evidence" value="ECO:0000318"/>
    <property type="project" value="GO_Central"/>
</dbReference>
<evidence type="ECO:0000259" key="7">
    <source>
        <dbReference type="PROSITE" id="PS51865"/>
    </source>
</evidence>